<feature type="domain" description="PIGA GPI anchor biosynthesis" evidence="4">
    <location>
        <begin position="193"/>
        <end position="280"/>
    </location>
</feature>
<dbReference type="Gene3D" id="3.40.50.2000">
    <property type="entry name" value="Glycogen Phosphorylase B"/>
    <property type="match status" value="2"/>
</dbReference>
<keyword evidence="2" id="KW-1133">Transmembrane helix</keyword>
<protein>
    <recommendedName>
        <fullName evidence="7">Phosphatidylinositol N-acetylglucosaminyltransferase</fullName>
    </recommendedName>
</protein>
<dbReference type="Pfam" id="PF00534">
    <property type="entry name" value="Glycos_transf_1"/>
    <property type="match status" value="1"/>
</dbReference>
<organism evidence="5 6">
    <name type="scientific">Cyclotella cryptica</name>
    <dbReference type="NCBI Taxonomy" id="29204"/>
    <lineage>
        <taxon>Eukaryota</taxon>
        <taxon>Sar</taxon>
        <taxon>Stramenopiles</taxon>
        <taxon>Ochrophyta</taxon>
        <taxon>Bacillariophyta</taxon>
        <taxon>Coscinodiscophyceae</taxon>
        <taxon>Thalassiosirophycidae</taxon>
        <taxon>Stephanodiscales</taxon>
        <taxon>Stephanodiscaceae</taxon>
        <taxon>Cyclotella</taxon>
    </lineage>
</organism>
<reference evidence="5 6" key="1">
    <citation type="journal article" date="2020" name="G3 (Bethesda)">
        <title>Improved Reference Genome for Cyclotella cryptica CCMP332, a Model for Cell Wall Morphogenesis, Salinity Adaptation, and Lipid Production in Diatoms (Bacillariophyta).</title>
        <authorList>
            <person name="Roberts W.R."/>
            <person name="Downey K.M."/>
            <person name="Ruck E.C."/>
            <person name="Traller J.C."/>
            <person name="Alverson A.J."/>
        </authorList>
    </citation>
    <scope>NUCLEOTIDE SEQUENCE [LARGE SCALE GENOMIC DNA]</scope>
    <source>
        <strain evidence="5 6">CCMP332</strain>
    </source>
</reference>
<feature type="domain" description="Glycosyl transferase family 1" evidence="3">
    <location>
        <begin position="340"/>
        <end position="485"/>
    </location>
</feature>
<evidence type="ECO:0000313" key="5">
    <source>
        <dbReference type="EMBL" id="KAL3801003.1"/>
    </source>
</evidence>
<evidence type="ECO:0008006" key="7">
    <source>
        <dbReference type="Google" id="ProtNLM"/>
    </source>
</evidence>
<dbReference type="InterPro" id="IPR013234">
    <property type="entry name" value="PIGA_GPI_anchor_biosynthesis"/>
</dbReference>
<dbReference type="GO" id="GO:0016757">
    <property type="term" value="F:glycosyltransferase activity"/>
    <property type="evidence" value="ECO:0007669"/>
    <property type="project" value="UniProtKB-KW"/>
</dbReference>
<sequence length="589" mass="66549">MKVRLPEDLLTFFIDIENISFYMNRLKRCLIIRSEIFLHFGQHNTRKNALRSSSTEAQPRGRKKRVEHTIVSCLTFRQRQQWPRGAARNGRVGNLLQQSTFRFLSTNVGRNMTAEPSEKKASPDSPTKRRHRIAMVCDFFYPRLGGVEMHIWSLSYHLLNLGHKVIVITHAYNSPDAEVSRQDDKGLLIKKKKSKRTGVRYLPGGLKVYYCPFLPMVDEDCLPTFTTSFPLLRWIFIREGIEIVHAHQATSTMANEAVTYAAEMGLASVYTDHSLFGFDDIASIILNRVLKATLSTVGAAICVSHTCRDNFILRAHMLPSIVHVIPNAVDTSKFIPDLSRRKKNRITVVVVSRLVYRKGVDLLVGIIPPICRAFPNVDFLIGGDGNKKLSLEEMVERERLHNRVEFLGYVPHSSVRDVLVRGNVFLNCSLTESFCIAILEAASAGLFVISTNVGGVPEVLPPDMIHLADPNVDSLVESLSCAISGKIDSTDPFEFHRRVSQMYSWQRVASETVTVYDRVIATPRLSLSQRLVRYKTVGRAAGFVVCLLGITLHFVVLLVEWWQPRHSIDVVPDLCIDKNQKHANDNENS</sequence>
<evidence type="ECO:0000256" key="2">
    <source>
        <dbReference type="SAM" id="Phobius"/>
    </source>
</evidence>
<keyword evidence="1" id="KW-0808">Transferase</keyword>
<keyword evidence="2" id="KW-0472">Membrane</keyword>
<evidence type="ECO:0000313" key="6">
    <source>
        <dbReference type="Proteomes" id="UP001516023"/>
    </source>
</evidence>
<dbReference type="Pfam" id="PF08288">
    <property type="entry name" value="PIGA"/>
    <property type="match status" value="1"/>
</dbReference>
<proteinExistence type="predicted"/>
<dbReference type="PANTHER" id="PTHR45871">
    <property type="entry name" value="N-ACETYLGLUCOSAMINYL-PHOSPHATIDYLINOSITOL BIOSYNTHETIC PROTEIN"/>
    <property type="match status" value="1"/>
</dbReference>
<accession>A0ABD3QKH3</accession>
<keyword evidence="6" id="KW-1185">Reference proteome</keyword>
<feature type="transmembrane region" description="Helical" evidence="2">
    <location>
        <begin position="540"/>
        <end position="559"/>
    </location>
</feature>
<gene>
    <name evidence="5" type="ORF">HJC23_002296</name>
</gene>
<dbReference type="Proteomes" id="UP001516023">
    <property type="component" value="Unassembled WGS sequence"/>
</dbReference>
<keyword evidence="2" id="KW-0812">Transmembrane</keyword>
<dbReference type="AlphaFoldDB" id="A0ABD3QKH3"/>
<evidence type="ECO:0000256" key="1">
    <source>
        <dbReference type="ARBA" id="ARBA00022676"/>
    </source>
</evidence>
<evidence type="ECO:0000259" key="3">
    <source>
        <dbReference type="Pfam" id="PF00534"/>
    </source>
</evidence>
<evidence type="ECO:0000259" key="4">
    <source>
        <dbReference type="Pfam" id="PF08288"/>
    </source>
</evidence>
<dbReference type="SUPFAM" id="SSF53756">
    <property type="entry name" value="UDP-Glycosyltransferase/glycogen phosphorylase"/>
    <property type="match status" value="1"/>
</dbReference>
<name>A0ABD3QKH3_9STRA</name>
<keyword evidence="1" id="KW-0328">Glycosyltransferase</keyword>
<dbReference type="PANTHER" id="PTHR45871:SF1">
    <property type="entry name" value="PHOSPHATIDYLINOSITOL N-ACETYLGLUCOSAMINYLTRANSFERASE SUBUNIT A"/>
    <property type="match status" value="1"/>
</dbReference>
<comment type="caution">
    <text evidence="5">The sequence shown here is derived from an EMBL/GenBank/DDBJ whole genome shotgun (WGS) entry which is preliminary data.</text>
</comment>
<dbReference type="EMBL" id="JABMIG020000029">
    <property type="protein sequence ID" value="KAL3801003.1"/>
    <property type="molecule type" value="Genomic_DNA"/>
</dbReference>
<dbReference type="InterPro" id="IPR001296">
    <property type="entry name" value="Glyco_trans_1"/>
</dbReference>